<evidence type="ECO:0008006" key="4">
    <source>
        <dbReference type="Google" id="ProtNLM"/>
    </source>
</evidence>
<dbReference type="OrthoDB" id="3539349at2"/>
<evidence type="ECO:0000313" key="3">
    <source>
        <dbReference type="Proteomes" id="UP000189677"/>
    </source>
</evidence>
<evidence type="ECO:0000256" key="1">
    <source>
        <dbReference type="SAM" id="SignalP"/>
    </source>
</evidence>
<dbReference type="KEGG" id="snw:BBN63_12365"/>
<dbReference type="Proteomes" id="UP000189677">
    <property type="component" value="Chromosome"/>
</dbReference>
<dbReference type="EMBL" id="CP018047">
    <property type="protein sequence ID" value="AQU66913.1"/>
    <property type="molecule type" value="Genomic_DNA"/>
</dbReference>
<dbReference type="AlphaFoldDB" id="A0A1U9QSC7"/>
<dbReference type="Gene3D" id="2.60.20.10">
    <property type="entry name" value="Crystallins"/>
    <property type="match status" value="1"/>
</dbReference>
<protein>
    <recommendedName>
        <fullName evidence="4">Peptidase inhibitor family I36 protein</fullName>
    </recommendedName>
</protein>
<dbReference type="Pfam" id="PF03995">
    <property type="entry name" value="Inhibitor_I36"/>
    <property type="match status" value="1"/>
</dbReference>
<sequence length="188" mass="19733">MRKIRTAVAGLSIGAALAFTGLAGTAQAGPAADQGVRATFDGRGINLADGWQGARACAVFAEDDVRCYDTTEAADRASGYDRATDPLAARAEERGARAIPACANGWVCLYQYTDGGGRRLIFSDEYWDNLGNYGFDNKTSSWRNNQNRGDSASLAQFNDGGGTRVSLTAPAYASSLGAFDNKASSVHG</sequence>
<evidence type="ECO:0000313" key="2">
    <source>
        <dbReference type="EMBL" id="AQU66913.1"/>
    </source>
</evidence>
<keyword evidence="3" id="KW-1185">Reference proteome</keyword>
<name>A0A1U9QSC7_STRNV</name>
<feature type="signal peptide" evidence="1">
    <location>
        <begin position="1"/>
        <end position="28"/>
    </location>
</feature>
<organism evidence="2 3">
    <name type="scientific">Streptomyces niveus</name>
    <name type="common">Streptomyces spheroides</name>
    <dbReference type="NCBI Taxonomy" id="193462"/>
    <lineage>
        <taxon>Bacteria</taxon>
        <taxon>Bacillati</taxon>
        <taxon>Actinomycetota</taxon>
        <taxon>Actinomycetes</taxon>
        <taxon>Kitasatosporales</taxon>
        <taxon>Streptomycetaceae</taxon>
        <taxon>Streptomyces</taxon>
    </lineage>
</organism>
<dbReference type="RefSeq" id="WP_078075460.1">
    <property type="nucleotide sequence ID" value="NZ_CP018047.1"/>
</dbReference>
<keyword evidence="1" id="KW-0732">Signal</keyword>
<feature type="chain" id="PRO_5012098031" description="Peptidase inhibitor family I36 protein" evidence="1">
    <location>
        <begin position="29"/>
        <end position="188"/>
    </location>
</feature>
<proteinExistence type="predicted"/>
<gene>
    <name evidence="2" type="ORF">BBN63_12365</name>
</gene>
<accession>A0A1U9QSC7</accession>
<reference evidence="2 3" key="1">
    <citation type="submission" date="2016-11" db="EMBL/GenBank/DDBJ databases">
        <title>Complete genome sequence of Streptomyces niveus SCSIO 3406.</title>
        <authorList>
            <person name="Zhu Q."/>
            <person name="Cheng W."/>
            <person name="Song Y."/>
            <person name="Li Q."/>
            <person name="Ju J."/>
        </authorList>
    </citation>
    <scope>NUCLEOTIDE SEQUENCE [LARGE SCALE GENOMIC DNA]</scope>
    <source>
        <strain evidence="2 3">SCSIO 3406</strain>
    </source>
</reference>